<evidence type="ECO:0000256" key="1">
    <source>
        <dbReference type="SAM" id="MobiDB-lite"/>
    </source>
</evidence>
<dbReference type="OrthoDB" id="4096130at2759"/>
<name>A0A9W4TY79_9ASCO</name>
<proteinExistence type="predicted"/>
<gene>
    <name evidence="2" type="ORF">CANVERA_P3027</name>
</gene>
<sequence length="175" mass="20042">MKDITNQNYHNHYYANDIAKNLTFEPIKQKPNQRITQPIYKEFKHNNSVSLDDPVKTILAKSQAKISAYELKIYEEQNNKSRRNSVEGNQVEPVVEKSTPVKKKKNRGEDKLACHADNILRMAIDSTILGSLNSFTMTEIYSDDDLENSIIAKRKGNLKFDINAEELNAAINDKI</sequence>
<dbReference type="AlphaFoldDB" id="A0A9W4TY79"/>
<organism evidence="2 3">
    <name type="scientific">Candida verbasci</name>
    <dbReference type="NCBI Taxonomy" id="1227364"/>
    <lineage>
        <taxon>Eukaryota</taxon>
        <taxon>Fungi</taxon>
        <taxon>Dikarya</taxon>
        <taxon>Ascomycota</taxon>
        <taxon>Saccharomycotina</taxon>
        <taxon>Pichiomycetes</taxon>
        <taxon>Debaryomycetaceae</taxon>
        <taxon>Candida/Lodderomyces clade</taxon>
        <taxon>Candida</taxon>
    </lineage>
</organism>
<feature type="region of interest" description="Disordered" evidence="1">
    <location>
        <begin position="80"/>
        <end position="108"/>
    </location>
</feature>
<keyword evidence="3" id="KW-1185">Reference proteome</keyword>
<evidence type="ECO:0000313" key="3">
    <source>
        <dbReference type="Proteomes" id="UP001152885"/>
    </source>
</evidence>
<protein>
    <submittedName>
        <fullName evidence="2">Uncharacterized protein</fullName>
    </submittedName>
</protein>
<dbReference type="Proteomes" id="UP001152885">
    <property type="component" value="Unassembled WGS sequence"/>
</dbReference>
<comment type="caution">
    <text evidence="2">The sequence shown here is derived from an EMBL/GenBank/DDBJ whole genome shotgun (WGS) entry which is preliminary data.</text>
</comment>
<accession>A0A9W4TY79</accession>
<evidence type="ECO:0000313" key="2">
    <source>
        <dbReference type="EMBL" id="CAI5758515.1"/>
    </source>
</evidence>
<dbReference type="EMBL" id="CANTUO010000003">
    <property type="protein sequence ID" value="CAI5758515.1"/>
    <property type="molecule type" value="Genomic_DNA"/>
</dbReference>
<reference evidence="2" key="1">
    <citation type="submission" date="2022-12" db="EMBL/GenBank/DDBJ databases">
        <authorList>
            <person name="Brejova B."/>
        </authorList>
    </citation>
    <scope>NUCLEOTIDE SEQUENCE</scope>
</reference>